<sequence>MDRIARIFTGSFKLATSDLANQFALPVKSMTGSLVSRYTAKTSRKLNELLIETHMNVGKDDYIFEIGYGRGDAIKMCFEKVSPGKGMIFGVERSGYLDEFARKRFDLEIAETSKIRIDSAIDLRNLPYPTDIFDHVFHVDLFYFLRQDHLIDINREILRVLKPGAEIVSAMQFSKLKKLTENGILDRTQWDPMRYLTSLEAAEFENVGLSYHEDEEIGEYQIIRGRRAEKLESDLDPEEMFKKLALDMKQERLAIAMLNNKKDTTGDLE</sequence>
<gene>
    <name evidence="2" type="ORF">CAMP_LOCUS5289</name>
</gene>
<proteinExistence type="predicted"/>
<name>A0A9P1IB35_9PELO</name>
<dbReference type="Gene3D" id="3.40.50.150">
    <property type="entry name" value="Vaccinia Virus protein VP39"/>
    <property type="match status" value="1"/>
</dbReference>
<dbReference type="OrthoDB" id="10250730at2759"/>
<evidence type="ECO:0000313" key="3">
    <source>
        <dbReference type="Proteomes" id="UP001152747"/>
    </source>
</evidence>
<protein>
    <recommendedName>
        <fullName evidence="1">Methyltransferase domain-containing protein</fullName>
    </recommendedName>
</protein>
<dbReference type="InterPro" id="IPR029063">
    <property type="entry name" value="SAM-dependent_MTases_sf"/>
</dbReference>
<dbReference type="EMBL" id="CANHGI010000002">
    <property type="protein sequence ID" value="CAI5442652.1"/>
    <property type="molecule type" value="Genomic_DNA"/>
</dbReference>
<evidence type="ECO:0000259" key="1">
    <source>
        <dbReference type="Pfam" id="PF13649"/>
    </source>
</evidence>
<evidence type="ECO:0000313" key="2">
    <source>
        <dbReference type="EMBL" id="CAI5442652.1"/>
    </source>
</evidence>
<accession>A0A9P1IB35</accession>
<organism evidence="2 3">
    <name type="scientific">Caenorhabditis angaria</name>
    <dbReference type="NCBI Taxonomy" id="860376"/>
    <lineage>
        <taxon>Eukaryota</taxon>
        <taxon>Metazoa</taxon>
        <taxon>Ecdysozoa</taxon>
        <taxon>Nematoda</taxon>
        <taxon>Chromadorea</taxon>
        <taxon>Rhabditida</taxon>
        <taxon>Rhabditina</taxon>
        <taxon>Rhabditomorpha</taxon>
        <taxon>Rhabditoidea</taxon>
        <taxon>Rhabditidae</taxon>
        <taxon>Peloderinae</taxon>
        <taxon>Caenorhabditis</taxon>
    </lineage>
</organism>
<dbReference type="Proteomes" id="UP001152747">
    <property type="component" value="Unassembled WGS sequence"/>
</dbReference>
<dbReference type="SUPFAM" id="SSF53335">
    <property type="entry name" value="S-adenosyl-L-methionine-dependent methyltransferases"/>
    <property type="match status" value="1"/>
</dbReference>
<dbReference type="AlphaFoldDB" id="A0A9P1IB35"/>
<feature type="domain" description="Methyltransferase" evidence="1">
    <location>
        <begin position="63"/>
        <end position="164"/>
    </location>
</feature>
<keyword evidence="3" id="KW-1185">Reference proteome</keyword>
<dbReference type="CDD" id="cd02440">
    <property type="entry name" value="AdoMet_MTases"/>
    <property type="match status" value="1"/>
</dbReference>
<reference evidence="2" key="1">
    <citation type="submission" date="2022-11" db="EMBL/GenBank/DDBJ databases">
        <authorList>
            <person name="Kikuchi T."/>
        </authorList>
    </citation>
    <scope>NUCLEOTIDE SEQUENCE</scope>
    <source>
        <strain evidence="2">PS1010</strain>
    </source>
</reference>
<dbReference type="Pfam" id="PF13649">
    <property type="entry name" value="Methyltransf_25"/>
    <property type="match status" value="1"/>
</dbReference>
<comment type="caution">
    <text evidence="2">The sequence shown here is derived from an EMBL/GenBank/DDBJ whole genome shotgun (WGS) entry which is preliminary data.</text>
</comment>
<dbReference type="InterPro" id="IPR041698">
    <property type="entry name" value="Methyltransf_25"/>
</dbReference>